<dbReference type="RefSeq" id="WP_340234890.1">
    <property type="nucleotide sequence ID" value="NZ_JBBEWC010000003.1"/>
</dbReference>
<keyword evidence="3" id="KW-1185">Reference proteome</keyword>
<sequence>MVQNKAKNIDEYIGSFPEDVQKILDKVRATIQAAAPEAKEDIKYAMPAYILNGNLVYFAAFKNHIGFYATPTGNDGFTEELAPYKTRKGSIQFQLNEPIPYELIRKIVLFRVEENLKKAKVKSTKKKPA</sequence>
<dbReference type="Proteomes" id="UP001597510">
    <property type="component" value="Unassembled WGS sequence"/>
</dbReference>
<dbReference type="Pfam" id="PF08818">
    <property type="entry name" value="DUF1801"/>
    <property type="match status" value="1"/>
</dbReference>
<dbReference type="InterPro" id="IPR014922">
    <property type="entry name" value="YdhG-like"/>
</dbReference>
<feature type="domain" description="YdhG-like" evidence="1">
    <location>
        <begin position="21"/>
        <end position="111"/>
    </location>
</feature>
<evidence type="ECO:0000313" key="3">
    <source>
        <dbReference type="Proteomes" id="UP001597510"/>
    </source>
</evidence>
<dbReference type="EMBL" id="JBHULC010000008">
    <property type="protein sequence ID" value="MFD2521052.1"/>
    <property type="molecule type" value="Genomic_DNA"/>
</dbReference>
<accession>A0ABW5J7Q2</accession>
<comment type="caution">
    <text evidence="2">The sequence shown here is derived from an EMBL/GenBank/DDBJ whole genome shotgun (WGS) entry which is preliminary data.</text>
</comment>
<dbReference type="SUPFAM" id="SSF159888">
    <property type="entry name" value="YdhG-like"/>
    <property type="match status" value="1"/>
</dbReference>
<proteinExistence type="predicted"/>
<gene>
    <name evidence="2" type="ORF">ACFSR2_09170</name>
</gene>
<organism evidence="2 3">
    <name type="scientific">Emticicia soli</name>
    <dbReference type="NCBI Taxonomy" id="2027878"/>
    <lineage>
        <taxon>Bacteria</taxon>
        <taxon>Pseudomonadati</taxon>
        <taxon>Bacteroidota</taxon>
        <taxon>Cytophagia</taxon>
        <taxon>Cytophagales</taxon>
        <taxon>Leadbetterellaceae</taxon>
        <taxon>Emticicia</taxon>
    </lineage>
</organism>
<name>A0ABW5J7Q2_9BACT</name>
<evidence type="ECO:0000313" key="2">
    <source>
        <dbReference type="EMBL" id="MFD2521052.1"/>
    </source>
</evidence>
<protein>
    <submittedName>
        <fullName evidence="2">Iron chaperone</fullName>
    </submittedName>
</protein>
<dbReference type="Gene3D" id="3.90.1150.200">
    <property type="match status" value="1"/>
</dbReference>
<evidence type="ECO:0000259" key="1">
    <source>
        <dbReference type="Pfam" id="PF08818"/>
    </source>
</evidence>
<reference evidence="3" key="1">
    <citation type="journal article" date="2019" name="Int. J. Syst. Evol. Microbiol.">
        <title>The Global Catalogue of Microorganisms (GCM) 10K type strain sequencing project: providing services to taxonomists for standard genome sequencing and annotation.</title>
        <authorList>
            <consortium name="The Broad Institute Genomics Platform"/>
            <consortium name="The Broad Institute Genome Sequencing Center for Infectious Disease"/>
            <person name="Wu L."/>
            <person name="Ma J."/>
        </authorList>
    </citation>
    <scope>NUCLEOTIDE SEQUENCE [LARGE SCALE GENOMIC DNA]</scope>
    <source>
        <strain evidence="3">KCTC 52344</strain>
    </source>
</reference>